<name>A0A1V2DXR1_9GAMM</name>
<keyword evidence="1" id="KW-0732">Signal</keyword>
<feature type="domain" description="DUF676" evidence="2">
    <location>
        <begin position="98"/>
        <end position="161"/>
    </location>
</feature>
<keyword evidence="3" id="KW-0808">Transferase</keyword>
<feature type="chain" id="PRO_5043151285" evidence="1">
    <location>
        <begin position="29"/>
        <end position="374"/>
    </location>
</feature>
<dbReference type="EMBL" id="MSCW01000001">
    <property type="protein sequence ID" value="ONF45289.1"/>
    <property type="molecule type" value="Genomic_DNA"/>
</dbReference>
<protein>
    <submittedName>
        <fullName evidence="3">Acetyltransferase</fullName>
    </submittedName>
</protein>
<reference evidence="3 4" key="1">
    <citation type="submission" date="2016-12" db="EMBL/GenBank/DDBJ databases">
        <title>Marinobacter lutaoensis whole genome sequencing.</title>
        <authorList>
            <person name="Verma A."/>
            <person name="Krishnamurthi S."/>
        </authorList>
    </citation>
    <scope>NUCLEOTIDE SEQUENCE [LARGE SCALE GENOMIC DNA]</scope>
    <source>
        <strain evidence="3 4">T5054</strain>
    </source>
</reference>
<feature type="signal peptide" evidence="1">
    <location>
        <begin position="1"/>
        <end position="28"/>
    </location>
</feature>
<dbReference type="InterPro" id="IPR007751">
    <property type="entry name" value="DUF676_lipase-like"/>
</dbReference>
<dbReference type="Proteomes" id="UP000189339">
    <property type="component" value="Unassembled WGS sequence"/>
</dbReference>
<dbReference type="GO" id="GO:0016740">
    <property type="term" value="F:transferase activity"/>
    <property type="evidence" value="ECO:0007669"/>
    <property type="project" value="UniProtKB-KW"/>
</dbReference>
<gene>
    <name evidence="3" type="ORF">BTO32_02150</name>
</gene>
<dbReference type="Gene3D" id="3.40.50.1820">
    <property type="entry name" value="alpha/beta hydrolase"/>
    <property type="match status" value="1"/>
</dbReference>
<evidence type="ECO:0000313" key="4">
    <source>
        <dbReference type="Proteomes" id="UP000189339"/>
    </source>
</evidence>
<evidence type="ECO:0000313" key="3">
    <source>
        <dbReference type="EMBL" id="ONF45289.1"/>
    </source>
</evidence>
<comment type="caution">
    <text evidence="3">The sequence shown here is derived from an EMBL/GenBank/DDBJ whole genome shotgun (WGS) entry which is preliminary data.</text>
</comment>
<evidence type="ECO:0000256" key="1">
    <source>
        <dbReference type="SAM" id="SignalP"/>
    </source>
</evidence>
<organism evidence="3 4">
    <name type="scientific">Marinobacter lutaoensis</name>
    <dbReference type="NCBI Taxonomy" id="135739"/>
    <lineage>
        <taxon>Bacteria</taxon>
        <taxon>Pseudomonadati</taxon>
        <taxon>Pseudomonadota</taxon>
        <taxon>Gammaproteobacteria</taxon>
        <taxon>Pseudomonadales</taxon>
        <taxon>Marinobacteraceae</taxon>
        <taxon>Marinobacter</taxon>
    </lineage>
</organism>
<dbReference type="OrthoDB" id="2004167at2"/>
<keyword evidence="4" id="KW-1185">Reference proteome</keyword>
<dbReference type="SUPFAM" id="SSF53474">
    <property type="entry name" value="alpha/beta-Hydrolases"/>
    <property type="match status" value="1"/>
</dbReference>
<dbReference type="Pfam" id="PF05057">
    <property type="entry name" value="DUF676"/>
    <property type="match status" value="1"/>
</dbReference>
<evidence type="ECO:0000259" key="2">
    <source>
        <dbReference type="Pfam" id="PF05057"/>
    </source>
</evidence>
<accession>A0A1V2DXR1</accession>
<dbReference type="RefSeq" id="WP_076722783.1">
    <property type="nucleotide sequence ID" value="NZ_JABWTC010000009.1"/>
</dbReference>
<dbReference type="InterPro" id="IPR029058">
    <property type="entry name" value="AB_hydrolase_fold"/>
</dbReference>
<dbReference type="STRING" id="135739.BTO32_02150"/>
<proteinExistence type="predicted"/>
<dbReference type="AlphaFoldDB" id="A0A1V2DXR1"/>
<sequence length="374" mass="40977">MKKEPTLLGKGAALLLMAGVLASPVSQARDADKTRYPVVFAHGMAGFDDILGYDYWGDDYGTFVLDPCDKFLEVACNGDINDNQRSYVSAVTPFQSSEVRGYELANNIESYMATSGATHVNIVSHSQGGIDARKAARLLRERKGYRVVQTHVSVSSPHRGSPVAKFILDHYANRVTEVLANYYGSVVYGSGNDAIAGAKQLVYNDYDPYDGVVTGMKAFNQKYPSSTDYVANSVSLMTAQNGSSVNPALWLVSELVYNIDGDGYCYDDCNNDGAAGQGDGNAYERDDDGLVGINSQQQGYRLEYSECWGCLDSVWEQRSLGYVSDINHPNRTQMTSLAYVINQDHMDVIGVGPDTFDEMEFYAAITDYMADRGD</sequence>